<accession>A0A840MHM8</accession>
<keyword evidence="3" id="KW-0255">Endonuclease</keyword>
<protein>
    <submittedName>
        <fullName evidence="3">Endonuclease/exonuclease/phosphatase family metal-dependent hydrolase</fullName>
    </submittedName>
</protein>
<dbReference type="PANTHER" id="PTHR16320:SF23">
    <property type="entry name" value="SPHINGOMYELINASE C 1"/>
    <property type="match status" value="1"/>
</dbReference>
<organism evidence="3 4">
    <name type="scientific">Chitinivorax tropicus</name>
    <dbReference type="NCBI Taxonomy" id="714531"/>
    <lineage>
        <taxon>Bacteria</taxon>
        <taxon>Pseudomonadati</taxon>
        <taxon>Pseudomonadota</taxon>
        <taxon>Betaproteobacteria</taxon>
        <taxon>Chitinivorax</taxon>
    </lineage>
</organism>
<dbReference type="InterPro" id="IPR036691">
    <property type="entry name" value="Endo/exonu/phosph_ase_sf"/>
</dbReference>
<evidence type="ECO:0000313" key="3">
    <source>
        <dbReference type="EMBL" id="MBB5017900.1"/>
    </source>
</evidence>
<dbReference type="InterPro" id="IPR038772">
    <property type="entry name" value="Sph/SMPD2-like"/>
</dbReference>
<dbReference type="Gene3D" id="3.60.10.10">
    <property type="entry name" value="Endonuclease/exonuclease/phosphatase"/>
    <property type="match status" value="1"/>
</dbReference>
<dbReference type="GO" id="GO:0004767">
    <property type="term" value="F:sphingomyelin phosphodiesterase activity"/>
    <property type="evidence" value="ECO:0007669"/>
    <property type="project" value="InterPro"/>
</dbReference>
<evidence type="ECO:0000313" key="4">
    <source>
        <dbReference type="Proteomes" id="UP000575898"/>
    </source>
</evidence>
<dbReference type="EMBL" id="JACHHY010000005">
    <property type="protein sequence ID" value="MBB5017900.1"/>
    <property type="molecule type" value="Genomic_DNA"/>
</dbReference>
<dbReference type="RefSeq" id="WP_184036367.1">
    <property type="nucleotide sequence ID" value="NZ_JACHHY010000005.1"/>
</dbReference>
<dbReference type="SUPFAM" id="SSF56219">
    <property type="entry name" value="DNase I-like"/>
    <property type="match status" value="1"/>
</dbReference>
<keyword evidence="3" id="KW-0540">Nuclease</keyword>
<sequence length="691" mass="77695">MSKKFPTRSVIALMVSAMMAQIEMAHAETALRISNSTDLPFEVTLQQTSSDAGKAMTNGEHYKLVDDLIEPGQNMNTQVMWTNRNVGVKNGVTYNLRAMLRPWGSASDEIWFNINLKGTASNSNLKTSAGLVRKFNQVTQEAASIAEADSNSVRTVSLQLSNGKLYRIKVRQVINGNYDDAYLSIEEDEPFRWFEPSAKSDPNRLNVATWNVWGLYTSKYVLDRAKNFSKYFGSGNSSQDPNIDVVVFTEAWRPSNVANSSWSVSKYIREYSDLTSYYEFSSPQGGSASQNDSGILIGVRRNAGIHSFKLEGFRLFKDAAGFDKYADKGFVHCSFIKAGQKYNVIGTHTQAFAEPDIRRKQFQQIIEYYDQQPTDRKQERWILAGDLNVNYPDKAEQVNEYNMMLNTLRVSDYTGSYTYKQLNNRRPSLGPGFTYEVVNNTWNYEGGPEYLDYIFAGLGGSPAPISQIPRILTPRVHMISTSTGAWGTDVARAEADEWRLFLDDLSDHYPVLSKLRWGADTPDTREFGEKEFYIVPLINHNLALGIPHHSPQQPSGFDRIVTLPITNATRVKIRPSRTRGQQVIEVSSDNPANRYRLTDDGKGSLKFAPASDCTCQDYKISYDTAAHGGLLLENAASGRVVDIKGPIPNRGNIKAWQPVETWTKEGLPRLNQRFELISVEDARHIYGPGVR</sequence>
<name>A0A840MHM8_9PROT</name>
<keyword evidence="4" id="KW-1185">Reference proteome</keyword>
<dbReference type="InterPro" id="IPR005135">
    <property type="entry name" value="Endo/exonuclease/phosphatase"/>
</dbReference>
<keyword evidence="3" id="KW-0378">Hydrolase</keyword>
<evidence type="ECO:0000259" key="2">
    <source>
        <dbReference type="Pfam" id="PF03372"/>
    </source>
</evidence>
<dbReference type="GO" id="GO:0004527">
    <property type="term" value="F:exonuclease activity"/>
    <property type="evidence" value="ECO:0007669"/>
    <property type="project" value="UniProtKB-KW"/>
</dbReference>
<keyword evidence="3" id="KW-0269">Exonuclease</keyword>
<gene>
    <name evidence="3" type="ORF">HNQ59_001170</name>
</gene>
<dbReference type="AlphaFoldDB" id="A0A840MHM8"/>
<feature type="domain" description="Endonuclease/exonuclease/phosphatase" evidence="2">
    <location>
        <begin position="208"/>
        <end position="458"/>
    </location>
</feature>
<keyword evidence="1" id="KW-0732">Signal</keyword>
<feature type="chain" id="PRO_5032778326" evidence="1">
    <location>
        <begin position="28"/>
        <end position="691"/>
    </location>
</feature>
<proteinExistence type="predicted"/>
<dbReference type="Pfam" id="PF03372">
    <property type="entry name" value="Exo_endo_phos"/>
    <property type="match status" value="1"/>
</dbReference>
<feature type="signal peptide" evidence="1">
    <location>
        <begin position="1"/>
        <end position="27"/>
    </location>
</feature>
<comment type="caution">
    <text evidence="3">The sequence shown here is derived from an EMBL/GenBank/DDBJ whole genome shotgun (WGS) entry which is preliminary data.</text>
</comment>
<dbReference type="GO" id="GO:0004519">
    <property type="term" value="F:endonuclease activity"/>
    <property type="evidence" value="ECO:0007669"/>
    <property type="project" value="UniProtKB-KW"/>
</dbReference>
<reference evidence="3 4" key="1">
    <citation type="submission" date="2020-08" db="EMBL/GenBank/DDBJ databases">
        <title>Genomic Encyclopedia of Type Strains, Phase IV (KMG-IV): sequencing the most valuable type-strain genomes for metagenomic binning, comparative biology and taxonomic classification.</title>
        <authorList>
            <person name="Goeker M."/>
        </authorList>
    </citation>
    <scope>NUCLEOTIDE SEQUENCE [LARGE SCALE GENOMIC DNA]</scope>
    <source>
        <strain evidence="3 4">DSM 27165</strain>
    </source>
</reference>
<dbReference type="Proteomes" id="UP000575898">
    <property type="component" value="Unassembled WGS sequence"/>
</dbReference>
<evidence type="ECO:0000256" key="1">
    <source>
        <dbReference type="SAM" id="SignalP"/>
    </source>
</evidence>
<dbReference type="PANTHER" id="PTHR16320">
    <property type="entry name" value="SPHINGOMYELINASE FAMILY MEMBER"/>
    <property type="match status" value="1"/>
</dbReference>